<comment type="pathway">
    <text evidence="1 10">Amino-acid biosynthesis; L-histidine biosynthesis; L-histidine from 5-phospho-alpha-D-ribose 1-diphosphate: step 5/9.</text>
</comment>
<evidence type="ECO:0000256" key="8">
    <source>
        <dbReference type="ARBA" id="ARBA00047838"/>
    </source>
</evidence>
<name>A0ABV8WX71_9BACI</name>
<protein>
    <recommendedName>
        <fullName evidence="10">Imidazole glycerol phosphate synthase subunit HisH</fullName>
        <ecNumber evidence="10">4.3.2.10</ecNumber>
    </recommendedName>
    <alternativeName>
        <fullName evidence="10">IGP synthase glutaminase subunit</fullName>
        <ecNumber evidence="10">3.5.1.2</ecNumber>
    </alternativeName>
    <alternativeName>
        <fullName evidence="10">IGP synthase subunit HisH</fullName>
    </alternativeName>
    <alternativeName>
        <fullName evidence="10">ImGP synthase subunit HisH</fullName>
        <shortName evidence="10">IGPS subunit HisH</shortName>
    </alternativeName>
</protein>
<dbReference type="Gene3D" id="3.40.50.880">
    <property type="match status" value="1"/>
</dbReference>
<evidence type="ECO:0000256" key="5">
    <source>
        <dbReference type="ARBA" id="ARBA00022962"/>
    </source>
</evidence>
<keyword evidence="13" id="KW-1185">Reference proteome</keyword>
<evidence type="ECO:0000256" key="3">
    <source>
        <dbReference type="ARBA" id="ARBA00022605"/>
    </source>
</evidence>
<comment type="catalytic activity">
    <reaction evidence="9 10">
        <text>L-glutamine + H2O = L-glutamate + NH4(+)</text>
        <dbReference type="Rhea" id="RHEA:15889"/>
        <dbReference type="ChEBI" id="CHEBI:15377"/>
        <dbReference type="ChEBI" id="CHEBI:28938"/>
        <dbReference type="ChEBI" id="CHEBI:29985"/>
        <dbReference type="ChEBI" id="CHEBI:58359"/>
        <dbReference type="EC" id="3.5.1.2"/>
    </reaction>
</comment>
<dbReference type="PANTHER" id="PTHR42701:SF1">
    <property type="entry name" value="IMIDAZOLE GLYCEROL PHOSPHATE SYNTHASE SUBUNIT HISH"/>
    <property type="match status" value="1"/>
</dbReference>
<dbReference type="RefSeq" id="WP_390253166.1">
    <property type="nucleotide sequence ID" value="NZ_JBHSDT010000008.1"/>
</dbReference>
<keyword evidence="4 10" id="KW-0378">Hydrolase</keyword>
<accession>A0ABV8WX71</accession>
<gene>
    <name evidence="10 12" type="primary">hisH</name>
    <name evidence="12" type="ORF">ACFOY7_15470</name>
</gene>
<evidence type="ECO:0000256" key="4">
    <source>
        <dbReference type="ARBA" id="ARBA00022801"/>
    </source>
</evidence>
<feature type="active site" evidence="10">
    <location>
        <position position="178"/>
    </location>
</feature>
<dbReference type="InterPro" id="IPR010139">
    <property type="entry name" value="Imidazole-glycPsynth_HisH"/>
</dbReference>
<evidence type="ECO:0000256" key="6">
    <source>
        <dbReference type="ARBA" id="ARBA00023102"/>
    </source>
</evidence>
<evidence type="ECO:0000259" key="11">
    <source>
        <dbReference type="Pfam" id="PF00117"/>
    </source>
</evidence>
<dbReference type="CDD" id="cd01748">
    <property type="entry name" value="GATase1_IGP_Synthase"/>
    <property type="match status" value="1"/>
</dbReference>
<dbReference type="PROSITE" id="PS51273">
    <property type="entry name" value="GATASE_TYPE_1"/>
    <property type="match status" value="1"/>
</dbReference>
<feature type="domain" description="Glutamine amidotransferase" evidence="11">
    <location>
        <begin position="4"/>
        <end position="194"/>
    </location>
</feature>
<organism evidence="12 13">
    <name type="scientific">Gracilibacillus xinjiangensis</name>
    <dbReference type="NCBI Taxonomy" id="1193282"/>
    <lineage>
        <taxon>Bacteria</taxon>
        <taxon>Bacillati</taxon>
        <taxon>Bacillota</taxon>
        <taxon>Bacilli</taxon>
        <taxon>Bacillales</taxon>
        <taxon>Bacillaceae</taxon>
        <taxon>Gracilibacillus</taxon>
    </lineage>
</organism>
<comment type="subunit">
    <text evidence="2 10">Heterodimer of HisH and HisF.</text>
</comment>
<evidence type="ECO:0000256" key="2">
    <source>
        <dbReference type="ARBA" id="ARBA00011152"/>
    </source>
</evidence>
<dbReference type="InterPro" id="IPR029062">
    <property type="entry name" value="Class_I_gatase-like"/>
</dbReference>
<keyword evidence="5 10" id="KW-0315">Glutamine amidotransferase</keyword>
<dbReference type="SUPFAM" id="SSF52317">
    <property type="entry name" value="Class I glutamine amidotransferase-like"/>
    <property type="match status" value="1"/>
</dbReference>
<proteinExistence type="inferred from homology"/>
<keyword evidence="6 10" id="KW-0368">Histidine biosynthesis</keyword>
<evidence type="ECO:0000256" key="7">
    <source>
        <dbReference type="ARBA" id="ARBA00023239"/>
    </source>
</evidence>
<feature type="active site" description="Nucleophile" evidence="10">
    <location>
        <position position="78"/>
    </location>
</feature>
<comment type="function">
    <text evidence="10">IGPS catalyzes the conversion of PRFAR and glutamine to IGP, AICAR and glutamate. The HisH subunit catalyzes the hydrolysis of glutamine to glutamate and ammonia as part of the synthesis of IGP and AICAR. The resulting ammonia molecule is channeled to the active site of HisF.</text>
</comment>
<keyword evidence="3 10" id="KW-0028">Amino-acid biosynthesis</keyword>
<evidence type="ECO:0000256" key="1">
    <source>
        <dbReference type="ARBA" id="ARBA00005091"/>
    </source>
</evidence>
<evidence type="ECO:0000256" key="10">
    <source>
        <dbReference type="HAMAP-Rule" id="MF_00278"/>
    </source>
</evidence>
<dbReference type="EC" id="3.5.1.2" evidence="10"/>
<comment type="subcellular location">
    <subcellularLocation>
        <location evidence="10">Cytoplasm</location>
    </subcellularLocation>
</comment>
<dbReference type="NCBIfam" id="TIGR01855">
    <property type="entry name" value="IMP_synth_hisH"/>
    <property type="match status" value="1"/>
</dbReference>
<comment type="caution">
    <text evidence="12">The sequence shown here is derived from an EMBL/GenBank/DDBJ whole genome shotgun (WGS) entry which is preliminary data.</text>
</comment>
<dbReference type="InterPro" id="IPR017926">
    <property type="entry name" value="GATASE"/>
</dbReference>
<dbReference type="EMBL" id="JBHSDT010000008">
    <property type="protein sequence ID" value="MFC4404465.1"/>
    <property type="molecule type" value="Genomic_DNA"/>
</dbReference>
<dbReference type="PIRSF" id="PIRSF000495">
    <property type="entry name" value="Amidotransf_hisH"/>
    <property type="match status" value="1"/>
</dbReference>
<dbReference type="PANTHER" id="PTHR42701">
    <property type="entry name" value="IMIDAZOLE GLYCEROL PHOSPHATE SYNTHASE SUBUNIT HISH"/>
    <property type="match status" value="1"/>
</dbReference>
<dbReference type="Pfam" id="PF00117">
    <property type="entry name" value="GATase"/>
    <property type="match status" value="1"/>
</dbReference>
<dbReference type="Proteomes" id="UP001595882">
    <property type="component" value="Unassembled WGS sequence"/>
</dbReference>
<evidence type="ECO:0000256" key="9">
    <source>
        <dbReference type="ARBA" id="ARBA00049534"/>
    </source>
</evidence>
<evidence type="ECO:0000313" key="12">
    <source>
        <dbReference type="EMBL" id="MFC4404465.1"/>
    </source>
</evidence>
<sequence length="205" mass="22967">MIAIVDYGMGNVASVKTAFLNLGYEVEITDSLERLKQATHIILPGVGSFKAAVEEINQRRLLEPLRELAQEKPFIGICLGMQLLFDKGYENGKSDGLGLIPGEVNKIETEYILPHIGWNQLQIENNNKPFAEFQDKHVYFVHSFQARTEQEFLVATSDYGTEIPAIVQKGHVYGMQFHPEKSGEAGIELLKVFLENTSSVRGQVK</sequence>
<feature type="active site" evidence="10">
    <location>
        <position position="180"/>
    </location>
</feature>
<evidence type="ECO:0000313" key="13">
    <source>
        <dbReference type="Proteomes" id="UP001595882"/>
    </source>
</evidence>
<comment type="catalytic activity">
    <reaction evidence="8 10">
        <text>5-[(5-phospho-1-deoxy-D-ribulos-1-ylimino)methylamino]-1-(5-phospho-beta-D-ribosyl)imidazole-4-carboxamide + L-glutamine = D-erythro-1-(imidazol-4-yl)glycerol 3-phosphate + 5-amino-1-(5-phospho-beta-D-ribosyl)imidazole-4-carboxamide + L-glutamate + H(+)</text>
        <dbReference type="Rhea" id="RHEA:24793"/>
        <dbReference type="ChEBI" id="CHEBI:15378"/>
        <dbReference type="ChEBI" id="CHEBI:29985"/>
        <dbReference type="ChEBI" id="CHEBI:58278"/>
        <dbReference type="ChEBI" id="CHEBI:58359"/>
        <dbReference type="ChEBI" id="CHEBI:58475"/>
        <dbReference type="ChEBI" id="CHEBI:58525"/>
        <dbReference type="EC" id="4.3.2.10"/>
    </reaction>
</comment>
<keyword evidence="7 10" id="KW-0456">Lyase</keyword>
<keyword evidence="10" id="KW-0963">Cytoplasm</keyword>
<reference evidence="13" key="1">
    <citation type="journal article" date="2019" name="Int. J. Syst. Evol. Microbiol.">
        <title>The Global Catalogue of Microorganisms (GCM) 10K type strain sequencing project: providing services to taxonomists for standard genome sequencing and annotation.</title>
        <authorList>
            <consortium name="The Broad Institute Genomics Platform"/>
            <consortium name="The Broad Institute Genome Sequencing Center for Infectious Disease"/>
            <person name="Wu L."/>
            <person name="Ma J."/>
        </authorList>
    </citation>
    <scope>NUCLEOTIDE SEQUENCE [LARGE SCALE GENOMIC DNA]</scope>
    <source>
        <strain evidence="13">CCUG 37865</strain>
    </source>
</reference>
<dbReference type="EC" id="4.3.2.10" evidence="10"/>
<dbReference type="HAMAP" id="MF_00278">
    <property type="entry name" value="HisH"/>
    <property type="match status" value="1"/>
</dbReference>
<dbReference type="GO" id="GO:0016829">
    <property type="term" value="F:lyase activity"/>
    <property type="evidence" value="ECO:0007669"/>
    <property type="project" value="UniProtKB-KW"/>
</dbReference>